<accession>A0A8H7QTJ7</accession>
<feature type="region of interest" description="Disordered" evidence="1">
    <location>
        <begin position="127"/>
        <end position="146"/>
    </location>
</feature>
<dbReference type="InterPro" id="IPR028000">
    <property type="entry name" value="Pma1"/>
</dbReference>
<dbReference type="Proteomes" id="UP000603453">
    <property type="component" value="Unassembled WGS sequence"/>
</dbReference>
<reference evidence="3" key="1">
    <citation type="submission" date="2020-12" db="EMBL/GenBank/DDBJ databases">
        <title>Metabolic potential, ecology and presence of endohyphal bacteria is reflected in genomic diversity of Mucoromycotina.</title>
        <authorList>
            <person name="Muszewska A."/>
            <person name="Okrasinska A."/>
            <person name="Steczkiewicz K."/>
            <person name="Drgas O."/>
            <person name="Orlowska M."/>
            <person name="Perlinska-Lenart U."/>
            <person name="Aleksandrzak-Piekarczyk T."/>
            <person name="Szatraj K."/>
            <person name="Zielenkiewicz U."/>
            <person name="Pilsyk S."/>
            <person name="Malc E."/>
            <person name="Mieczkowski P."/>
            <person name="Kruszewska J.S."/>
            <person name="Biernat P."/>
            <person name="Pawlowska J."/>
        </authorList>
    </citation>
    <scope>NUCLEOTIDE SEQUENCE</scope>
    <source>
        <strain evidence="3">WA0000017839</strain>
    </source>
</reference>
<dbReference type="AlphaFoldDB" id="A0A8H7QTJ7"/>
<evidence type="ECO:0000256" key="2">
    <source>
        <dbReference type="SAM" id="Phobius"/>
    </source>
</evidence>
<dbReference type="Pfam" id="PF14610">
    <property type="entry name" value="Psg1"/>
    <property type="match status" value="1"/>
</dbReference>
<evidence type="ECO:0000313" key="4">
    <source>
        <dbReference type="Proteomes" id="UP000603453"/>
    </source>
</evidence>
<keyword evidence="2" id="KW-1133">Transmembrane helix</keyword>
<evidence type="ECO:0000313" key="3">
    <source>
        <dbReference type="EMBL" id="KAG2198147.1"/>
    </source>
</evidence>
<dbReference type="EMBL" id="JAEPRD010000116">
    <property type="protein sequence ID" value="KAG2198147.1"/>
    <property type="molecule type" value="Genomic_DNA"/>
</dbReference>
<keyword evidence="2" id="KW-0812">Transmembrane</keyword>
<feature type="transmembrane region" description="Helical" evidence="2">
    <location>
        <begin position="151"/>
        <end position="172"/>
    </location>
</feature>
<keyword evidence="4" id="KW-1185">Reference proteome</keyword>
<gene>
    <name evidence="3" type="ORF">INT47_001545</name>
</gene>
<organism evidence="3 4">
    <name type="scientific">Mucor saturninus</name>
    <dbReference type="NCBI Taxonomy" id="64648"/>
    <lineage>
        <taxon>Eukaryota</taxon>
        <taxon>Fungi</taxon>
        <taxon>Fungi incertae sedis</taxon>
        <taxon>Mucoromycota</taxon>
        <taxon>Mucoromycotina</taxon>
        <taxon>Mucoromycetes</taxon>
        <taxon>Mucorales</taxon>
        <taxon>Mucorineae</taxon>
        <taxon>Mucoraceae</taxon>
        <taxon>Mucor</taxon>
    </lineage>
</organism>
<evidence type="ECO:0000256" key="1">
    <source>
        <dbReference type="SAM" id="MobiDB-lite"/>
    </source>
</evidence>
<keyword evidence="2" id="KW-0472">Membrane</keyword>
<comment type="caution">
    <text evidence="3">The sequence shown here is derived from an EMBL/GenBank/DDBJ whole genome shotgun (WGS) entry which is preliminary data.</text>
</comment>
<proteinExistence type="predicted"/>
<protein>
    <submittedName>
        <fullName evidence="3">Uncharacterized protein</fullName>
    </submittedName>
</protein>
<name>A0A8H7QTJ7_9FUNG</name>
<sequence length="194" mass="21471">MSIACNSSPNITAICSPQSSTVWYAGSNYDIIWDSKHHNYNNTETVDIEINYLTKANSTETFLFGFSNIPKNASNFKVNITNDWFPPNIPLDQLMYDIYLLPHNINGNIINDTALYKPVTFSIMTPPTISPPKENSNTPEDITNPDHSSGLNTTGIVLIAVASVLIILVFLLRKKIFKPHSGANGAGLLFFCQC</sequence>